<dbReference type="SUPFAM" id="SSF53098">
    <property type="entry name" value="Ribonuclease H-like"/>
    <property type="match status" value="1"/>
</dbReference>
<evidence type="ECO:0000313" key="5">
    <source>
        <dbReference type="EMBL" id="QOR58329.1"/>
    </source>
</evidence>
<dbReference type="GeneID" id="65128799"/>
<dbReference type="PANTHER" id="PTHR10133:SF27">
    <property type="entry name" value="DNA POLYMERASE NU"/>
    <property type="match status" value="1"/>
</dbReference>
<accession>A0A7M1RXF3</accession>
<evidence type="ECO:0000259" key="4">
    <source>
        <dbReference type="SMART" id="SM00482"/>
    </source>
</evidence>
<dbReference type="Proteomes" id="UP000593828">
    <property type="component" value="Segment"/>
</dbReference>
<dbReference type="GO" id="GO:0006261">
    <property type="term" value="P:DNA-templated DNA replication"/>
    <property type="evidence" value="ECO:0007669"/>
    <property type="project" value="InterPro"/>
</dbReference>
<keyword evidence="1" id="KW-0235">DNA replication</keyword>
<dbReference type="Pfam" id="PF00476">
    <property type="entry name" value="DNA_pol_A"/>
    <property type="match status" value="2"/>
</dbReference>
<dbReference type="GO" id="GO:0006302">
    <property type="term" value="P:double-strand break repair"/>
    <property type="evidence" value="ECO:0007669"/>
    <property type="project" value="TreeGrafter"/>
</dbReference>
<dbReference type="Gene3D" id="1.10.150.20">
    <property type="entry name" value="5' to 3' exonuclease, C-terminal subdomain"/>
    <property type="match status" value="2"/>
</dbReference>
<dbReference type="SMART" id="SM00482">
    <property type="entry name" value="POLAc"/>
    <property type="match status" value="1"/>
</dbReference>
<dbReference type="PANTHER" id="PTHR10133">
    <property type="entry name" value="DNA POLYMERASE I"/>
    <property type="match status" value="1"/>
</dbReference>
<dbReference type="InterPro" id="IPR043502">
    <property type="entry name" value="DNA/RNA_pol_sf"/>
</dbReference>
<dbReference type="InterPro" id="IPR012337">
    <property type="entry name" value="RNaseH-like_sf"/>
</dbReference>
<proteinExistence type="predicted"/>
<feature type="domain" description="DNA-directed DNA polymerase family A palm" evidence="4">
    <location>
        <begin position="437"/>
        <end position="736"/>
    </location>
</feature>
<keyword evidence="6" id="KW-1185">Reference proteome</keyword>
<protein>
    <submittedName>
        <fullName evidence="5">DNA polymerase I</fullName>
    </submittedName>
</protein>
<dbReference type="InterPro" id="IPR001098">
    <property type="entry name" value="DNA-dir_DNA_pol_A_palm_dom"/>
</dbReference>
<dbReference type="Pfam" id="PF01612">
    <property type="entry name" value="DNA_pol_A_exo1"/>
    <property type="match status" value="1"/>
</dbReference>
<evidence type="ECO:0000256" key="2">
    <source>
        <dbReference type="ARBA" id="ARBA00023109"/>
    </source>
</evidence>
<organism evidence="5 6">
    <name type="scientific">uncultured phage cr106_1</name>
    <dbReference type="NCBI Taxonomy" id="2772062"/>
    <lineage>
        <taxon>Viruses</taxon>
        <taxon>Duplodnaviria</taxon>
        <taxon>Heunggongvirae</taxon>
        <taxon>Uroviricota</taxon>
        <taxon>Caudoviricetes</taxon>
        <taxon>Crassvirales</taxon>
        <taxon>Steigviridae</taxon>
        <taxon>Asinivirinae</taxon>
        <taxon>Mahstovirus</taxon>
        <taxon>Mahstovirus faecalis</taxon>
    </lineage>
</organism>
<dbReference type="SMART" id="SM00474">
    <property type="entry name" value="35EXOc"/>
    <property type="match status" value="1"/>
</dbReference>
<dbReference type="InterPro" id="IPR002562">
    <property type="entry name" value="3'-5'_exonuclease_dom"/>
</dbReference>
<dbReference type="EMBL" id="MT774378">
    <property type="protein sequence ID" value="QOR58329.1"/>
    <property type="molecule type" value="Genomic_DNA"/>
</dbReference>
<dbReference type="KEGG" id="vg:65128799"/>
<evidence type="ECO:0000259" key="3">
    <source>
        <dbReference type="SMART" id="SM00474"/>
    </source>
</evidence>
<evidence type="ECO:0000256" key="1">
    <source>
        <dbReference type="ARBA" id="ARBA00022705"/>
    </source>
</evidence>
<dbReference type="SUPFAM" id="SSF56672">
    <property type="entry name" value="DNA/RNA polymerases"/>
    <property type="match status" value="1"/>
</dbReference>
<dbReference type="GO" id="GO:0039693">
    <property type="term" value="P:viral DNA genome replication"/>
    <property type="evidence" value="ECO:0007669"/>
    <property type="project" value="UniProtKB-KW"/>
</dbReference>
<dbReference type="Gene3D" id="3.30.420.10">
    <property type="entry name" value="Ribonuclease H-like superfamily/Ribonuclease H"/>
    <property type="match status" value="1"/>
</dbReference>
<sequence>MVYVVTQQILPESDKYQIVSPQAALHMLEPLRKVGLDTETRGFDPYTKELIMLQLGCYEFQVVIDITTVSIDFFKEFLESDRLFIGWNIKFDMKFLFHQRIVLKNVYDGFLAEKLLWMGFPAGFHSMALKAAGQNYLGIELDKTVRGKVMWAGLSEDVIEYGANDVKYLEKIMDAQALELKKKGLEVALIYENKSVPWIAYTEYCGVLLSREKWERKMVLDNFTAKVFKDALDDWVINSAKGGSYSYHYLQIEGWDDQDELEKARKKMKGERCPEADIKGSDRGYCEAWKVPIDARLSPKYIREDIQGDLFYGFQDKAQCLINWDSPKQVIPLFKSLGFDLLAKDKDTGEFKDSIEAKVIEPQQDKSTIAYLYLQYKAAKKVTSTYGQNVIDQINEKSGRLHTNFNQLGADTGRLSSGGKDKANSIEYLNFQNFPAGKETRACFVAGKGMKWISCDYSGQESRIIADVTNDPAMIDLFNNGCGDIHSLVAKMAYPDIIGDCPIEEIKHKFKHLRGEAKGVEFAINYGGDANTITGNKGIPIQEANKIYNNYMKGFKGMKKYQDYQRLFVMKYGYIIVDKISQRKAYIYDYDILMGIKERFTQDFWATYKPYKGKENKLLPKQVKNELYQRFARGDNFNSMVGVYNYTTKKAGKEVTREVYVSIADVYVHPVKHFFKRKSASEKQAINYPCQGCGATMFKTASIFLWEYLLEHNLLFKVKLCIPAHDEWNIEVPEEMADEMTEVLKDCMKRAGAFFCRSVELPAEGEPADYWIH</sequence>
<feature type="domain" description="3'-5' exonuclease" evidence="3">
    <location>
        <begin position="16"/>
        <end position="181"/>
    </location>
</feature>
<dbReference type="RefSeq" id="YP_010110487.1">
    <property type="nucleotide sequence ID" value="NC_055871.1"/>
</dbReference>
<dbReference type="Gene3D" id="1.20.1060.10">
    <property type="entry name" value="Taq DNA Polymerase, Chain T, domain 4"/>
    <property type="match status" value="1"/>
</dbReference>
<evidence type="ECO:0000313" key="6">
    <source>
        <dbReference type="Proteomes" id="UP000593828"/>
    </source>
</evidence>
<dbReference type="GO" id="GO:0003677">
    <property type="term" value="F:DNA binding"/>
    <property type="evidence" value="ECO:0007669"/>
    <property type="project" value="InterPro"/>
</dbReference>
<dbReference type="GO" id="GO:0008408">
    <property type="term" value="F:3'-5' exonuclease activity"/>
    <property type="evidence" value="ECO:0007669"/>
    <property type="project" value="InterPro"/>
</dbReference>
<name>A0A7M1RXF3_9CAUD</name>
<dbReference type="GO" id="GO:0003887">
    <property type="term" value="F:DNA-directed DNA polymerase activity"/>
    <property type="evidence" value="ECO:0007669"/>
    <property type="project" value="InterPro"/>
</dbReference>
<dbReference type="PRINTS" id="PR00868">
    <property type="entry name" value="DNAPOLI"/>
</dbReference>
<dbReference type="Gene3D" id="3.30.70.370">
    <property type="match status" value="2"/>
</dbReference>
<keyword evidence="2" id="KW-1194">Viral DNA replication</keyword>
<dbReference type="InterPro" id="IPR036397">
    <property type="entry name" value="RNaseH_sf"/>
</dbReference>
<dbReference type="InterPro" id="IPR002298">
    <property type="entry name" value="DNA_polymerase_A"/>
</dbReference>
<reference evidence="5 6" key="1">
    <citation type="submission" date="2020-07" db="EMBL/GenBank/DDBJ databases">
        <title>Taxonomic proposal: Crassvirales, a new order of highly abundant and diverse bacterial viruses.</title>
        <authorList>
            <person name="Shkoporov A.N."/>
            <person name="Stockdale S.R."/>
            <person name="Guerin E."/>
            <person name="Ross R.P."/>
            <person name="Hill C."/>
        </authorList>
    </citation>
    <scope>NUCLEOTIDE SEQUENCE [LARGE SCALE GENOMIC DNA]</scope>
</reference>